<feature type="compositionally biased region" description="Basic and acidic residues" evidence="1">
    <location>
        <begin position="63"/>
        <end position="73"/>
    </location>
</feature>
<accession>A0AA88RDK6</accession>
<feature type="compositionally biased region" description="Low complexity" evidence="1">
    <location>
        <begin position="79"/>
        <end position="90"/>
    </location>
</feature>
<evidence type="ECO:0000313" key="2">
    <source>
        <dbReference type="EMBL" id="KAK2983349.1"/>
    </source>
</evidence>
<sequence>MKALLNPDAPTFSSISHIKSFKLQSSTPLRTQTFLQFPQKADSRWIQQKRLLTTKALTDSATIDHLDLSDSETRNPAVSSSYRSSKYPKPNQTVLEAQARICTGPTQTRPLTEEQALKQYIDYVKRM</sequence>
<evidence type="ECO:0000313" key="3">
    <source>
        <dbReference type="Proteomes" id="UP001187471"/>
    </source>
</evidence>
<reference evidence="2" key="1">
    <citation type="submission" date="2022-12" db="EMBL/GenBank/DDBJ databases">
        <title>Draft genome assemblies for two species of Escallonia (Escalloniales).</title>
        <authorList>
            <person name="Chanderbali A."/>
            <person name="Dervinis C."/>
            <person name="Anghel I."/>
            <person name="Soltis D."/>
            <person name="Soltis P."/>
            <person name="Zapata F."/>
        </authorList>
    </citation>
    <scope>NUCLEOTIDE SEQUENCE</scope>
    <source>
        <strain evidence="2">UCBG92.1500</strain>
        <tissue evidence="2">Leaf</tissue>
    </source>
</reference>
<organism evidence="2 3">
    <name type="scientific">Escallonia rubra</name>
    <dbReference type="NCBI Taxonomy" id="112253"/>
    <lineage>
        <taxon>Eukaryota</taxon>
        <taxon>Viridiplantae</taxon>
        <taxon>Streptophyta</taxon>
        <taxon>Embryophyta</taxon>
        <taxon>Tracheophyta</taxon>
        <taxon>Spermatophyta</taxon>
        <taxon>Magnoliopsida</taxon>
        <taxon>eudicotyledons</taxon>
        <taxon>Gunneridae</taxon>
        <taxon>Pentapetalae</taxon>
        <taxon>asterids</taxon>
        <taxon>campanulids</taxon>
        <taxon>Escalloniales</taxon>
        <taxon>Escalloniaceae</taxon>
        <taxon>Escallonia</taxon>
    </lineage>
</organism>
<evidence type="ECO:0000256" key="1">
    <source>
        <dbReference type="SAM" id="MobiDB-lite"/>
    </source>
</evidence>
<keyword evidence="3" id="KW-1185">Reference proteome</keyword>
<feature type="region of interest" description="Disordered" evidence="1">
    <location>
        <begin position="63"/>
        <end position="90"/>
    </location>
</feature>
<dbReference type="EMBL" id="JAVXUO010001336">
    <property type="protein sequence ID" value="KAK2983349.1"/>
    <property type="molecule type" value="Genomic_DNA"/>
</dbReference>
<dbReference type="Proteomes" id="UP001187471">
    <property type="component" value="Unassembled WGS sequence"/>
</dbReference>
<dbReference type="AlphaFoldDB" id="A0AA88RDK6"/>
<gene>
    <name evidence="2" type="ORF">RJ640_016087</name>
</gene>
<protein>
    <submittedName>
        <fullName evidence="2">Uncharacterized protein</fullName>
    </submittedName>
</protein>
<proteinExistence type="predicted"/>
<comment type="caution">
    <text evidence="2">The sequence shown here is derived from an EMBL/GenBank/DDBJ whole genome shotgun (WGS) entry which is preliminary data.</text>
</comment>
<name>A0AA88RDK6_9ASTE</name>